<name>A0A0L0GH74_9EUKA</name>
<evidence type="ECO:0000256" key="2">
    <source>
        <dbReference type="SAM" id="Phobius"/>
    </source>
</evidence>
<keyword evidence="2" id="KW-1133">Transmembrane helix</keyword>
<keyword evidence="4" id="KW-1185">Reference proteome</keyword>
<feature type="compositionally biased region" description="Gly residues" evidence="1">
    <location>
        <begin position="1"/>
        <end position="12"/>
    </location>
</feature>
<keyword evidence="2" id="KW-0812">Transmembrane</keyword>
<evidence type="ECO:0000256" key="1">
    <source>
        <dbReference type="SAM" id="MobiDB-lite"/>
    </source>
</evidence>
<feature type="region of interest" description="Disordered" evidence="1">
    <location>
        <begin position="1"/>
        <end position="28"/>
    </location>
</feature>
<dbReference type="AlphaFoldDB" id="A0A0L0GH74"/>
<keyword evidence="2" id="KW-0472">Membrane</keyword>
<dbReference type="EMBL" id="KQ241601">
    <property type="protein sequence ID" value="KNC87678.1"/>
    <property type="molecule type" value="Genomic_DNA"/>
</dbReference>
<accession>A0A0L0GH74</accession>
<evidence type="ECO:0000313" key="3">
    <source>
        <dbReference type="EMBL" id="KNC87678.1"/>
    </source>
</evidence>
<gene>
    <name evidence="3" type="ORF">SARC_00186</name>
</gene>
<organism evidence="3 4">
    <name type="scientific">Sphaeroforma arctica JP610</name>
    <dbReference type="NCBI Taxonomy" id="667725"/>
    <lineage>
        <taxon>Eukaryota</taxon>
        <taxon>Ichthyosporea</taxon>
        <taxon>Ichthyophonida</taxon>
        <taxon>Sphaeroforma</taxon>
    </lineage>
</organism>
<dbReference type="GeneID" id="25900690"/>
<reference evidence="3 4" key="1">
    <citation type="submission" date="2011-02" db="EMBL/GenBank/DDBJ databases">
        <title>The Genome Sequence of Sphaeroforma arctica JP610.</title>
        <authorList>
            <consortium name="The Broad Institute Genome Sequencing Platform"/>
            <person name="Russ C."/>
            <person name="Cuomo C."/>
            <person name="Young S.K."/>
            <person name="Zeng Q."/>
            <person name="Gargeya S."/>
            <person name="Alvarado L."/>
            <person name="Berlin A."/>
            <person name="Chapman S.B."/>
            <person name="Chen Z."/>
            <person name="Freedman E."/>
            <person name="Gellesch M."/>
            <person name="Goldberg J."/>
            <person name="Griggs A."/>
            <person name="Gujja S."/>
            <person name="Heilman E."/>
            <person name="Heiman D."/>
            <person name="Howarth C."/>
            <person name="Mehta T."/>
            <person name="Neiman D."/>
            <person name="Pearson M."/>
            <person name="Roberts A."/>
            <person name="Saif S."/>
            <person name="Shea T."/>
            <person name="Shenoy N."/>
            <person name="Sisk P."/>
            <person name="Stolte C."/>
            <person name="Sykes S."/>
            <person name="White J."/>
            <person name="Yandava C."/>
            <person name="Burger G."/>
            <person name="Gray M.W."/>
            <person name="Holland P.W.H."/>
            <person name="King N."/>
            <person name="Lang F.B.F."/>
            <person name="Roger A.J."/>
            <person name="Ruiz-Trillo I."/>
            <person name="Haas B."/>
            <person name="Nusbaum C."/>
            <person name="Birren B."/>
        </authorList>
    </citation>
    <scope>NUCLEOTIDE SEQUENCE [LARGE SCALE GENOMIC DNA]</scope>
    <source>
        <strain evidence="3 4">JP610</strain>
    </source>
</reference>
<protein>
    <submittedName>
        <fullName evidence="3">Uncharacterized protein</fullName>
    </submittedName>
</protein>
<proteinExistence type="predicted"/>
<sequence length="71" mass="7592">MAGSKYRGGGKGINPEVASRWATLPPQTKEEKNSLYNDDFKIGILLVSICALAMVVIVGGMYVFLTISSPS</sequence>
<evidence type="ECO:0000313" key="4">
    <source>
        <dbReference type="Proteomes" id="UP000054560"/>
    </source>
</evidence>
<dbReference type="RefSeq" id="XP_014161580.1">
    <property type="nucleotide sequence ID" value="XM_014306105.1"/>
</dbReference>
<feature type="transmembrane region" description="Helical" evidence="2">
    <location>
        <begin position="42"/>
        <end position="65"/>
    </location>
</feature>
<dbReference type="Proteomes" id="UP000054560">
    <property type="component" value="Unassembled WGS sequence"/>
</dbReference>